<proteinExistence type="predicted"/>
<dbReference type="InParanoid" id="H2Y291"/>
<dbReference type="Ensembl" id="ENSCINT00000031880.1">
    <property type="protein sequence ID" value="ENSCINP00000036026.1"/>
    <property type="gene ID" value="ENSCING00000018908.1"/>
</dbReference>
<reference evidence="2" key="1">
    <citation type="journal article" date="2002" name="Science">
        <title>The draft genome of Ciona intestinalis: insights into chordate and vertebrate origins.</title>
        <authorList>
            <person name="Dehal P."/>
            <person name="Satou Y."/>
            <person name="Campbell R.K."/>
            <person name="Chapman J."/>
            <person name="Degnan B."/>
            <person name="De Tomaso A."/>
            <person name="Davidson B."/>
            <person name="Di Gregorio A."/>
            <person name="Gelpke M."/>
            <person name="Goodstein D.M."/>
            <person name="Harafuji N."/>
            <person name="Hastings K.E."/>
            <person name="Ho I."/>
            <person name="Hotta K."/>
            <person name="Huang W."/>
            <person name="Kawashima T."/>
            <person name="Lemaire P."/>
            <person name="Martinez D."/>
            <person name="Meinertzhagen I.A."/>
            <person name="Necula S."/>
            <person name="Nonaka M."/>
            <person name="Putnam N."/>
            <person name="Rash S."/>
            <person name="Saiga H."/>
            <person name="Satake M."/>
            <person name="Terry A."/>
            <person name="Yamada L."/>
            <person name="Wang H.G."/>
            <person name="Awazu S."/>
            <person name="Azumi K."/>
            <person name="Boore J."/>
            <person name="Branno M."/>
            <person name="Chin-Bow S."/>
            <person name="DeSantis R."/>
            <person name="Doyle S."/>
            <person name="Francino P."/>
            <person name="Keys D.N."/>
            <person name="Haga S."/>
            <person name="Hayashi H."/>
            <person name="Hino K."/>
            <person name="Imai K.S."/>
            <person name="Inaba K."/>
            <person name="Kano S."/>
            <person name="Kobayashi K."/>
            <person name="Kobayashi M."/>
            <person name="Lee B.I."/>
            <person name="Makabe K.W."/>
            <person name="Manohar C."/>
            <person name="Matassi G."/>
            <person name="Medina M."/>
            <person name="Mochizuki Y."/>
            <person name="Mount S."/>
            <person name="Morishita T."/>
            <person name="Miura S."/>
            <person name="Nakayama A."/>
            <person name="Nishizaka S."/>
            <person name="Nomoto H."/>
            <person name="Ohta F."/>
            <person name="Oishi K."/>
            <person name="Rigoutsos I."/>
            <person name="Sano M."/>
            <person name="Sasaki A."/>
            <person name="Sasakura Y."/>
            <person name="Shoguchi E."/>
            <person name="Shin-i T."/>
            <person name="Spagnuolo A."/>
            <person name="Stainier D."/>
            <person name="Suzuki M.M."/>
            <person name="Tassy O."/>
            <person name="Takatori N."/>
            <person name="Tokuoka M."/>
            <person name="Yagi K."/>
            <person name="Yoshizaki F."/>
            <person name="Wada S."/>
            <person name="Zhang C."/>
            <person name="Hyatt P.D."/>
            <person name="Larimer F."/>
            <person name="Detter C."/>
            <person name="Doggett N."/>
            <person name="Glavina T."/>
            <person name="Hawkins T."/>
            <person name="Richardson P."/>
            <person name="Lucas S."/>
            <person name="Kohara Y."/>
            <person name="Levine M."/>
            <person name="Satoh N."/>
            <person name="Rokhsar D.S."/>
        </authorList>
    </citation>
    <scope>NUCLEOTIDE SEQUENCE [LARGE SCALE GENOMIC DNA]</scope>
</reference>
<dbReference type="HOGENOM" id="CLU_1453934_0_0_1"/>
<dbReference type="SUPFAM" id="SSF49899">
    <property type="entry name" value="Concanavalin A-like lectins/glucanases"/>
    <property type="match status" value="1"/>
</dbReference>
<accession>H2Y291</accession>
<protein>
    <recommendedName>
        <fullName evidence="3">LamG domain-containing protein</fullName>
    </recommendedName>
</protein>
<dbReference type="Gene3D" id="2.60.120.200">
    <property type="match status" value="1"/>
</dbReference>
<dbReference type="InterPro" id="IPR013320">
    <property type="entry name" value="ConA-like_dom_sf"/>
</dbReference>
<name>H2Y291_CIOIN</name>
<evidence type="ECO:0000313" key="2">
    <source>
        <dbReference type="Proteomes" id="UP000008144"/>
    </source>
</evidence>
<dbReference type="EMBL" id="EAAA01002211">
    <property type="status" value="NOT_ANNOTATED_CDS"/>
    <property type="molecule type" value="Genomic_DNA"/>
</dbReference>
<reference evidence="1" key="2">
    <citation type="journal article" date="2008" name="Genome Biol.">
        <title>Improved genome assembly and evidence-based global gene model set for the chordate Ciona intestinalis: new insight into intron and operon populations.</title>
        <authorList>
            <person name="Satou Y."/>
            <person name="Mineta K."/>
            <person name="Ogasawara M."/>
            <person name="Sasakura Y."/>
            <person name="Shoguchi E."/>
            <person name="Ueno K."/>
            <person name="Yamada L."/>
            <person name="Matsumoto J."/>
            <person name="Wasserscheid J."/>
            <person name="Dewar K."/>
            <person name="Wiley G.B."/>
            <person name="Macmil S.L."/>
            <person name="Roe B.A."/>
            <person name="Zeller R.W."/>
            <person name="Hastings K.E."/>
            <person name="Lemaire P."/>
            <person name="Lindquist E."/>
            <person name="Endo T."/>
            <person name="Hotta K."/>
            <person name="Inaba K."/>
        </authorList>
    </citation>
    <scope>NUCLEOTIDE SEQUENCE [LARGE SCALE GENOMIC DNA]</scope>
    <source>
        <strain evidence="1">wild type</strain>
    </source>
</reference>
<sequence length="191" mass="21661">MEHNYARAHLEKVWWRSELRFKVRSDTGMREVRGVSSDLLITDQWNHIVVAVPSGDKENIRMFVNGNAVGSTRSFTTRFFGKRGRNQFFLGQNTRGNAWARGYFQGGLAAVGTWRSLLTDQQITALYEAYRPAIESSDPLSVKLLRHFATQQFKQCFQSPATIEALYRRSAAPVSCPTATITPLMPFLPTL</sequence>
<reference evidence="1" key="4">
    <citation type="submission" date="2025-09" db="UniProtKB">
        <authorList>
            <consortium name="Ensembl"/>
        </authorList>
    </citation>
    <scope>IDENTIFICATION</scope>
</reference>
<dbReference type="Proteomes" id="UP000008144">
    <property type="component" value="Chromosome 5"/>
</dbReference>
<dbReference type="Pfam" id="PF13385">
    <property type="entry name" value="Laminin_G_3"/>
    <property type="match status" value="1"/>
</dbReference>
<reference evidence="1" key="3">
    <citation type="submission" date="2025-08" db="UniProtKB">
        <authorList>
            <consortium name="Ensembl"/>
        </authorList>
    </citation>
    <scope>IDENTIFICATION</scope>
</reference>
<organism evidence="1 2">
    <name type="scientific">Ciona intestinalis</name>
    <name type="common">Transparent sea squirt</name>
    <name type="synonym">Ascidia intestinalis</name>
    <dbReference type="NCBI Taxonomy" id="7719"/>
    <lineage>
        <taxon>Eukaryota</taxon>
        <taxon>Metazoa</taxon>
        <taxon>Chordata</taxon>
        <taxon>Tunicata</taxon>
        <taxon>Ascidiacea</taxon>
        <taxon>Phlebobranchia</taxon>
        <taxon>Cionidae</taxon>
        <taxon>Ciona</taxon>
    </lineage>
</organism>
<dbReference type="AlphaFoldDB" id="H2Y291"/>
<evidence type="ECO:0000313" key="1">
    <source>
        <dbReference type="Ensembl" id="ENSCINP00000036026.1"/>
    </source>
</evidence>
<keyword evidence="2" id="KW-1185">Reference proteome</keyword>
<evidence type="ECO:0008006" key="3">
    <source>
        <dbReference type="Google" id="ProtNLM"/>
    </source>
</evidence>